<dbReference type="GO" id="GO:0005506">
    <property type="term" value="F:iron ion binding"/>
    <property type="evidence" value="ECO:0007669"/>
    <property type="project" value="UniProtKB-UniRule"/>
</dbReference>
<evidence type="ECO:0000256" key="5">
    <source>
        <dbReference type="ARBA" id="ARBA00023004"/>
    </source>
</evidence>
<evidence type="ECO:0000256" key="6">
    <source>
        <dbReference type="ARBA" id="ARBA00023014"/>
    </source>
</evidence>
<keyword evidence="4 7" id="KW-0249">Electron transport</keyword>
<keyword evidence="10" id="KW-1185">Reference proteome</keyword>
<dbReference type="Pfam" id="PF13370">
    <property type="entry name" value="Fer4_13"/>
    <property type="match status" value="1"/>
</dbReference>
<dbReference type="Gene3D" id="3.30.70.20">
    <property type="match status" value="1"/>
</dbReference>
<dbReference type="OrthoDB" id="5583at2157"/>
<dbReference type="GeneID" id="4782693"/>
<comment type="function">
    <text evidence="7">Ferredoxins are iron-sulfur proteins that transfer electrons in a wide variety of metabolic reactions.</text>
</comment>
<organism evidence="9 10">
    <name type="scientific">Hyperthermus butylicus (strain DSM 5456 / JCM 9403 / PLM1-5)</name>
    <dbReference type="NCBI Taxonomy" id="415426"/>
    <lineage>
        <taxon>Archaea</taxon>
        <taxon>Thermoproteota</taxon>
        <taxon>Thermoprotei</taxon>
        <taxon>Desulfurococcales</taxon>
        <taxon>Pyrodictiaceae</taxon>
        <taxon>Hyperthermus</taxon>
    </lineage>
</organism>
<feature type="domain" description="4Fe-4S ferredoxin-type" evidence="8">
    <location>
        <begin position="4"/>
        <end position="32"/>
    </location>
</feature>
<dbReference type="KEGG" id="hbu:Hbut_0448"/>
<dbReference type="InterPro" id="IPR051269">
    <property type="entry name" value="Fe-S_cluster_ET"/>
</dbReference>
<evidence type="ECO:0000256" key="3">
    <source>
        <dbReference type="ARBA" id="ARBA00022723"/>
    </source>
</evidence>
<evidence type="ECO:0000256" key="4">
    <source>
        <dbReference type="ARBA" id="ARBA00022982"/>
    </source>
</evidence>
<comment type="cofactor">
    <cofactor evidence="1">
        <name>[4Fe-4S] cluster</name>
        <dbReference type="ChEBI" id="CHEBI:49883"/>
    </cofactor>
</comment>
<evidence type="ECO:0000259" key="8">
    <source>
        <dbReference type="PROSITE" id="PS51379"/>
    </source>
</evidence>
<dbReference type="GO" id="GO:0009055">
    <property type="term" value="F:electron transfer activity"/>
    <property type="evidence" value="ECO:0007669"/>
    <property type="project" value="UniProtKB-UniRule"/>
</dbReference>
<dbReference type="AlphaFoldDB" id="A2BK03"/>
<name>A2BK03_HYPBU</name>
<sequence length="80" mass="8905">MAKLRVRIDRDQCIADMVCVSLCPDVFEINEEDGKSQIKAQWRIDPNNPAEGEVTEELKDCVTSAAESCPVSIIHVEEVS</sequence>
<dbReference type="PROSITE" id="PS51379">
    <property type="entry name" value="4FE4S_FER_2"/>
    <property type="match status" value="1"/>
</dbReference>
<proteinExistence type="predicted"/>
<keyword evidence="3 7" id="KW-0479">Metal-binding</keyword>
<evidence type="ECO:0000313" key="9">
    <source>
        <dbReference type="EMBL" id="ABM80314.1"/>
    </source>
</evidence>
<evidence type="ECO:0000256" key="2">
    <source>
        <dbReference type="ARBA" id="ARBA00022448"/>
    </source>
</evidence>
<dbReference type="Proteomes" id="UP000002593">
    <property type="component" value="Chromosome"/>
</dbReference>
<dbReference type="SUPFAM" id="SSF54862">
    <property type="entry name" value="4Fe-4S ferredoxins"/>
    <property type="match status" value="1"/>
</dbReference>
<evidence type="ECO:0000256" key="7">
    <source>
        <dbReference type="RuleBase" id="RU368020"/>
    </source>
</evidence>
<dbReference type="InterPro" id="IPR001080">
    <property type="entry name" value="3Fe4S_ferredoxin"/>
</dbReference>
<accession>A2BK03</accession>
<dbReference type="PANTHER" id="PTHR36923:SF3">
    <property type="entry name" value="FERREDOXIN"/>
    <property type="match status" value="1"/>
</dbReference>
<dbReference type="EnsemblBacteria" id="ABM80314">
    <property type="protein sequence ID" value="ABM80314"/>
    <property type="gene ID" value="Hbut_0448"/>
</dbReference>
<gene>
    <name evidence="9" type="ordered locus">Hbut_0448</name>
</gene>
<keyword evidence="5 7" id="KW-0408">Iron</keyword>
<dbReference type="RefSeq" id="WP_011821632.1">
    <property type="nucleotide sequence ID" value="NC_008818.1"/>
</dbReference>
<reference evidence="9 10" key="1">
    <citation type="journal article" date="2007" name="Archaea">
        <title>The genome of Hyperthermus butylicus: a sulfur-reducing, peptide fermenting, neutrophilic Crenarchaeote growing up to 108 degrees C.</title>
        <authorList>
            <person name="Brugger K."/>
            <person name="Chen L."/>
            <person name="Stark M."/>
            <person name="Zibat A."/>
            <person name="Redder P."/>
            <person name="Ruepp A."/>
            <person name="Awayez M."/>
            <person name="She Q."/>
            <person name="Garrett R.A."/>
            <person name="Klenk H.P."/>
        </authorList>
    </citation>
    <scope>NUCLEOTIDE SEQUENCE [LARGE SCALE GENOMIC DNA]</scope>
    <source>
        <strain evidence="10">DSM 5456 / JCM 9403 / PLM1-5</strain>
    </source>
</reference>
<dbReference type="HOGENOM" id="CLU_139698_9_1_2"/>
<keyword evidence="6 7" id="KW-0411">Iron-sulfur</keyword>
<dbReference type="PANTHER" id="PTHR36923">
    <property type="entry name" value="FERREDOXIN"/>
    <property type="match status" value="1"/>
</dbReference>
<dbReference type="STRING" id="415426.Hbut_0448"/>
<dbReference type="EMBL" id="CP000493">
    <property type="protein sequence ID" value="ABM80314.1"/>
    <property type="molecule type" value="Genomic_DNA"/>
</dbReference>
<protein>
    <recommendedName>
        <fullName evidence="7">Ferredoxin</fullName>
    </recommendedName>
</protein>
<evidence type="ECO:0000313" key="10">
    <source>
        <dbReference type="Proteomes" id="UP000002593"/>
    </source>
</evidence>
<dbReference type="eggNOG" id="arCOG00349">
    <property type="taxonomic scope" value="Archaea"/>
</dbReference>
<evidence type="ECO:0000256" key="1">
    <source>
        <dbReference type="ARBA" id="ARBA00001966"/>
    </source>
</evidence>
<keyword evidence="2 7" id="KW-0813">Transport</keyword>
<dbReference type="PRINTS" id="PR00352">
    <property type="entry name" value="3FE4SFRDOXIN"/>
</dbReference>
<dbReference type="GO" id="GO:0051536">
    <property type="term" value="F:iron-sulfur cluster binding"/>
    <property type="evidence" value="ECO:0007669"/>
    <property type="project" value="UniProtKB-KW"/>
</dbReference>
<dbReference type="InterPro" id="IPR017896">
    <property type="entry name" value="4Fe4S_Fe-S-bd"/>
</dbReference>